<evidence type="ECO:0000313" key="2">
    <source>
        <dbReference type="Proteomes" id="UP001436297"/>
    </source>
</evidence>
<keyword evidence="2" id="KW-1185">Reference proteome</keyword>
<dbReference type="InterPro" id="IPR036249">
    <property type="entry name" value="Thioredoxin-like_sf"/>
</dbReference>
<name>A0ABZ3EE73_9STAP</name>
<reference evidence="1 2" key="1">
    <citation type="journal article" date="2024" name="Pathogens">
        <title>Staphylococcus hsinchuensis sp. nov., Isolated from Soymilk.</title>
        <authorList>
            <person name="Wang Y.T."/>
            <person name="Lin Y.C."/>
            <person name="Hsieh Y.H."/>
            <person name="Lin Y.T."/>
            <person name="Hamada M."/>
            <person name="Chen C.C."/>
            <person name="Liou J.S."/>
            <person name="Lee A.Y."/>
            <person name="Zhang W.L."/>
            <person name="Chen Y.T."/>
            <person name="Huang C.H."/>
        </authorList>
    </citation>
    <scope>NUCLEOTIDE SEQUENCE [LARGE SCALE GENOMIC DNA]</scope>
    <source>
        <strain evidence="1 2">H164</strain>
    </source>
</reference>
<dbReference type="Proteomes" id="UP001436297">
    <property type="component" value="Chromosome"/>
</dbReference>
<protein>
    <submittedName>
        <fullName evidence="1">Thioredoxin family protein</fullName>
    </submittedName>
</protein>
<organism evidence="1 2">
    <name type="scientific">Staphylococcus hsinchuensis</name>
    <dbReference type="NCBI Taxonomy" id="3051183"/>
    <lineage>
        <taxon>Bacteria</taxon>
        <taxon>Bacillati</taxon>
        <taxon>Bacillota</taxon>
        <taxon>Bacilli</taxon>
        <taxon>Bacillales</taxon>
        <taxon>Staphylococcaceae</taxon>
        <taxon>Staphylococcus</taxon>
    </lineage>
</organism>
<dbReference type="Gene3D" id="3.40.30.10">
    <property type="entry name" value="Glutaredoxin"/>
    <property type="match status" value="1"/>
</dbReference>
<sequence length="105" mass="12253">MLEKVTNYDELLQNVDSQDFFMVYVMSEGCSVCHADFPKVQDLAKTYSIPSVYMMINEIPEAVGQLSLFTSPVVILYFEGKEIHRQARFINFEELEYRVRQVSEL</sequence>
<dbReference type="EMBL" id="CP128355">
    <property type="protein sequence ID" value="XAF71091.1"/>
    <property type="molecule type" value="Genomic_DNA"/>
</dbReference>
<evidence type="ECO:0000313" key="1">
    <source>
        <dbReference type="EMBL" id="XAF71091.1"/>
    </source>
</evidence>
<dbReference type="SUPFAM" id="SSF52833">
    <property type="entry name" value="Thioredoxin-like"/>
    <property type="match status" value="1"/>
</dbReference>
<accession>A0ABZ3EE73</accession>
<dbReference type="CDD" id="cd02947">
    <property type="entry name" value="TRX_family"/>
    <property type="match status" value="1"/>
</dbReference>
<proteinExistence type="predicted"/>
<gene>
    <name evidence="1" type="ORF">QQM35_02935</name>
</gene>
<dbReference type="RefSeq" id="WP_251521770.1">
    <property type="nucleotide sequence ID" value="NZ_CP128355.1"/>
</dbReference>